<dbReference type="AlphaFoldDB" id="A0A267MLS5"/>
<keyword evidence="1 2" id="KW-0238">DNA-binding</keyword>
<keyword evidence="5" id="KW-1185">Reference proteome</keyword>
<dbReference type="GO" id="GO:0003677">
    <property type="term" value="F:DNA binding"/>
    <property type="evidence" value="ECO:0007669"/>
    <property type="project" value="UniProtKB-UniRule"/>
</dbReference>
<feature type="domain" description="HTH tetR-type" evidence="3">
    <location>
        <begin position="9"/>
        <end position="69"/>
    </location>
</feature>
<comment type="caution">
    <text evidence="4">The sequence shown here is derived from an EMBL/GenBank/DDBJ whole genome shotgun (WGS) entry which is preliminary data.</text>
</comment>
<dbReference type="Pfam" id="PF00440">
    <property type="entry name" value="TetR_N"/>
    <property type="match status" value="1"/>
</dbReference>
<evidence type="ECO:0000256" key="2">
    <source>
        <dbReference type="PROSITE-ProRule" id="PRU00335"/>
    </source>
</evidence>
<evidence type="ECO:0000313" key="5">
    <source>
        <dbReference type="Proteomes" id="UP000216024"/>
    </source>
</evidence>
<feature type="DNA-binding region" description="H-T-H motif" evidence="2">
    <location>
        <begin position="32"/>
        <end position="51"/>
    </location>
</feature>
<reference evidence="4 5" key="1">
    <citation type="submission" date="2017-06" db="EMBL/GenBank/DDBJ databases">
        <title>Draft genome sequence of anaerobic fermentative bacterium Anaeromicrobium sediminis DY2726D isolated from West Pacific Ocean sediments.</title>
        <authorList>
            <person name="Zeng X."/>
        </authorList>
    </citation>
    <scope>NUCLEOTIDE SEQUENCE [LARGE SCALE GENOMIC DNA]</scope>
    <source>
        <strain evidence="4 5">DY2726D</strain>
    </source>
</reference>
<proteinExistence type="predicted"/>
<dbReference type="OrthoDB" id="5366068at2"/>
<name>A0A267MLS5_9FIRM</name>
<sequence length="221" mass="26103">MDNKSLRKRRMMGYFIEATHKIIENEGVENVTIRKVADLAGYNSATLYNYFKNLNHLVFFASVKYLMYYSFSLPSYLKDKANSVEKFFGVWECFLYYSYNNPKIYQAIFFNEFSGDLNATMREYYTLYPEELSSDFEDLIPMVTDGNIYSRNKFILYPCVEDGFINEEDMDGINEMILLIYQGMLSKVINDNTTYTVHEAVKKTLDYIKRAMTSYVKKPYK</sequence>
<dbReference type="SUPFAM" id="SSF46689">
    <property type="entry name" value="Homeodomain-like"/>
    <property type="match status" value="1"/>
</dbReference>
<evidence type="ECO:0000256" key="1">
    <source>
        <dbReference type="ARBA" id="ARBA00023125"/>
    </source>
</evidence>
<dbReference type="PROSITE" id="PS50977">
    <property type="entry name" value="HTH_TETR_2"/>
    <property type="match status" value="1"/>
</dbReference>
<dbReference type="InterPro" id="IPR009057">
    <property type="entry name" value="Homeodomain-like_sf"/>
</dbReference>
<dbReference type="Gene3D" id="1.10.357.10">
    <property type="entry name" value="Tetracycline Repressor, domain 2"/>
    <property type="match status" value="1"/>
</dbReference>
<accession>A0A267MLS5</accession>
<evidence type="ECO:0000313" key="4">
    <source>
        <dbReference type="EMBL" id="PAB59825.1"/>
    </source>
</evidence>
<dbReference type="RefSeq" id="WP_095132630.1">
    <property type="nucleotide sequence ID" value="NZ_NIBG01000005.1"/>
</dbReference>
<dbReference type="Proteomes" id="UP000216024">
    <property type="component" value="Unassembled WGS sequence"/>
</dbReference>
<gene>
    <name evidence="4" type="ORF">CCE28_07675</name>
</gene>
<protein>
    <recommendedName>
        <fullName evidence="3">HTH tetR-type domain-containing protein</fullName>
    </recommendedName>
</protein>
<evidence type="ECO:0000259" key="3">
    <source>
        <dbReference type="PROSITE" id="PS50977"/>
    </source>
</evidence>
<dbReference type="InterPro" id="IPR001647">
    <property type="entry name" value="HTH_TetR"/>
</dbReference>
<organism evidence="4 5">
    <name type="scientific">Anaeromicrobium sediminis</name>
    <dbReference type="NCBI Taxonomy" id="1478221"/>
    <lineage>
        <taxon>Bacteria</taxon>
        <taxon>Bacillati</taxon>
        <taxon>Bacillota</taxon>
        <taxon>Clostridia</taxon>
        <taxon>Peptostreptococcales</taxon>
        <taxon>Thermotaleaceae</taxon>
        <taxon>Anaeromicrobium</taxon>
    </lineage>
</organism>
<dbReference type="EMBL" id="NIBG01000005">
    <property type="protein sequence ID" value="PAB59825.1"/>
    <property type="molecule type" value="Genomic_DNA"/>
</dbReference>